<dbReference type="EMBL" id="BRLF01000002">
    <property type="protein sequence ID" value="GKX46629.1"/>
    <property type="molecule type" value="Genomic_DNA"/>
</dbReference>
<organism evidence="3 5">
    <name type="scientific">Pectobacterium carotovorum subsp. carotovorum</name>
    <name type="common">Erwinia carotovora subsp. carotovora</name>
    <dbReference type="NCBI Taxonomy" id="555"/>
    <lineage>
        <taxon>Bacteria</taxon>
        <taxon>Pseudomonadati</taxon>
        <taxon>Pseudomonadota</taxon>
        <taxon>Gammaproteobacteria</taxon>
        <taxon>Enterobacterales</taxon>
        <taxon>Pectobacteriaceae</taxon>
        <taxon>Pectobacterium</taxon>
    </lineage>
</organism>
<dbReference type="InterPro" id="IPR032557">
    <property type="entry name" value="DUF4935"/>
</dbReference>
<evidence type="ECO:0000313" key="5">
    <source>
        <dbReference type="Proteomes" id="UP001165145"/>
    </source>
</evidence>
<protein>
    <recommendedName>
        <fullName evidence="1">DUF4935 domain-containing protein</fullName>
    </recommendedName>
</protein>
<feature type="domain" description="DUF4935" evidence="1">
    <location>
        <begin position="8"/>
        <end position="175"/>
    </location>
</feature>
<dbReference type="AlphaFoldDB" id="A0AAI9PCN8"/>
<dbReference type="RefSeq" id="WP_261866089.1">
    <property type="nucleotide sequence ID" value="NZ_BRLF01000002.1"/>
</dbReference>
<keyword evidence="4" id="KW-1185">Reference proteome</keyword>
<evidence type="ECO:0000313" key="2">
    <source>
        <dbReference type="EMBL" id="GKX46629.1"/>
    </source>
</evidence>
<evidence type="ECO:0000313" key="3">
    <source>
        <dbReference type="EMBL" id="GLV68599.1"/>
    </source>
</evidence>
<accession>A0AAI9PCN8</accession>
<gene>
    <name evidence="3" type="ORF">Pcaca03_10430</name>
    <name evidence="2" type="ORF">SOASR016_13810</name>
</gene>
<reference evidence="3" key="2">
    <citation type="submission" date="2023-02" db="EMBL/GenBank/DDBJ databases">
        <title>Pectobacterium carotovorum subsp. carotovorum NBRC 12380.</title>
        <authorList>
            <person name="Ichikawa N."/>
            <person name="Sato H."/>
            <person name="Tonouchi N."/>
        </authorList>
    </citation>
    <scope>NUCLEOTIDE SEQUENCE</scope>
    <source>
        <strain evidence="3">NBRC 12380</strain>
    </source>
</reference>
<dbReference type="EMBL" id="BSRL01000002">
    <property type="protein sequence ID" value="GLV68599.1"/>
    <property type="molecule type" value="Genomic_DNA"/>
</dbReference>
<dbReference type="Pfam" id="PF16289">
    <property type="entry name" value="PIN_12"/>
    <property type="match status" value="1"/>
</dbReference>
<dbReference type="Proteomes" id="UP001058167">
    <property type="component" value="Unassembled WGS sequence"/>
</dbReference>
<comment type="caution">
    <text evidence="3">The sequence shown here is derived from an EMBL/GenBank/DDBJ whole genome shotgun (WGS) entry which is preliminary data.</text>
</comment>
<evidence type="ECO:0000259" key="1">
    <source>
        <dbReference type="Pfam" id="PF16289"/>
    </source>
</evidence>
<name>A0AAI9PCN8_PECCC</name>
<reference evidence="2" key="1">
    <citation type="submission" date="2022-06" db="EMBL/GenBank/DDBJ databases">
        <title>Draft genome sequences of Pectobacterium carotovorum subsp. carotovorum str. NBRC12380.</title>
        <authorList>
            <person name="Wakabayashi Y."/>
            <person name="Kojima K."/>
        </authorList>
    </citation>
    <scope>NUCLEOTIDE SEQUENCE</scope>
    <source>
        <strain evidence="2">NBRC 12380</strain>
    </source>
</reference>
<proteinExistence type="predicted"/>
<dbReference type="Proteomes" id="UP001165145">
    <property type="component" value="Unassembled WGS sequence"/>
</dbReference>
<evidence type="ECO:0000313" key="4">
    <source>
        <dbReference type="Proteomes" id="UP001058167"/>
    </source>
</evidence>
<sequence>MELQTRLVFIDTSSYEIKKLQFGHFVLRRLQDLVEDEKIHLLITDVVRSEIEIHLKKYAEEAVKEHKNFRKKGSFLCVADGATGGGLFPDITSEAVLGEAMQKFHAFINNGFTETISIADVNPKKIFDDYFSGAAPFHREAKKSEFPDAFSLAAVDAVARARHHKLYVVSDDGDMAAVAETNDNFIHLKSIDALLDLINRNDDELAELSTFADSVLNQLWEEIIRLAREQLKNGEFMPFSSGDADPELYEIEISSVSIDEVQLIDVNTDDATYDVTFQVDLTASYDFEDYSRANWDKEDRVYYGVEHSSESCRHQEQYTATLKIGFMDGIRANAEVHELNFDDSIFDLDLDNAEYIEYVAD</sequence>